<organism evidence="1 2">
    <name type="scientific">Macleaya cordata</name>
    <name type="common">Five-seeded plume-poppy</name>
    <name type="synonym">Bocconia cordata</name>
    <dbReference type="NCBI Taxonomy" id="56857"/>
    <lineage>
        <taxon>Eukaryota</taxon>
        <taxon>Viridiplantae</taxon>
        <taxon>Streptophyta</taxon>
        <taxon>Embryophyta</taxon>
        <taxon>Tracheophyta</taxon>
        <taxon>Spermatophyta</taxon>
        <taxon>Magnoliopsida</taxon>
        <taxon>Ranunculales</taxon>
        <taxon>Papaveraceae</taxon>
        <taxon>Papaveroideae</taxon>
        <taxon>Macleaya</taxon>
    </lineage>
</organism>
<dbReference type="InParanoid" id="A0A200R398"/>
<proteinExistence type="predicted"/>
<reference evidence="1 2" key="1">
    <citation type="journal article" date="2017" name="Mol. Plant">
        <title>The Genome of Medicinal Plant Macleaya cordata Provides New Insights into Benzylisoquinoline Alkaloids Metabolism.</title>
        <authorList>
            <person name="Liu X."/>
            <person name="Liu Y."/>
            <person name="Huang P."/>
            <person name="Ma Y."/>
            <person name="Qing Z."/>
            <person name="Tang Q."/>
            <person name="Cao H."/>
            <person name="Cheng P."/>
            <person name="Zheng Y."/>
            <person name="Yuan Z."/>
            <person name="Zhou Y."/>
            <person name="Liu J."/>
            <person name="Tang Z."/>
            <person name="Zhuo Y."/>
            <person name="Zhang Y."/>
            <person name="Yu L."/>
            <person name="Huang J."/>
            <person name="Yang P."/>
            <person name="Peng Q."/>
            <person name="Zhang J."/>
            <person name="Jiang W."/>
            <person name="Zhang Z."/>
            <person name="Lin K."/>
            <person name="Ro D.K."/>
            <person name="Chen X."/>
            <person name="Xiong X."/>
            <person name="Shang Y."/>
            <person name="Huang S."/>
            <person name="Zeng J."/>
        </authorList>
    </citation>
    <scope>NUCLEOTIDE SEQUENCE [LARGE SCALE GENOMIC DNA]</scope>
    <source>
        <strain evidence="2">cv. BLH2017</strain>
        <tissue evidence="1">Root</tissue>
    </source>
</reference>
<gene>
    <name evidence="1" type="ORF">BVC80_1309g19</name>
</gene>
<evidence type="ECO:0000313" key="1">
    <source>
        <dbReference type="EMBL" id="OVA17199.1"/>
    </source>
</evidence>
<evidence type="ECO:0000313" key="2">
    <source>
        <dbReference type="Proteomes" id="UP000195402"/>
    </source>
</evidence>
<dbReference type="AlphaFoldDB" id="A0A200R398"/>
<comment type="caution">
    <text evidence="1">The sequence shown here is derived from an EMBL/GenBank/DDBJ whole genome shotgun (WGS) entry which is preliminary data.</text>
</comment>
<protein>
    <submittedName>
        <fullName evidence="1">Uncharacterized protein</fullName>
    </submittedName>
</protein>
<name>A0A200R398_MACCD</name>
<sequence length="97" mass="10574">MSQDAIQSLRDLSFKLERYNPSPAGASVIIRDHNCSVISTIAIGLGSCSNFIAEVNFAADALANKGSSHPPGHVMYSNVRPANLSIENQDLTYYRFK</sequence>
<dbReference type="EMBL" id="MVGT01000441">
    <property type="protein sequence ID" value="OVA17199.1"/>
    <property type="molecule type" value="Genomic_DNA"/>
</dbReference>
<dbReference type="Proteomes" id="UP000195402">
    <property type="component" value="Unassembled WGS sequence"/>
</dbReference>
<keyword evidence="2" id="KW-1185">Reference proteome</keyword>
<accession>A0A200R398</accession>